<keyword evidence="2" id="KW-1185">Reference proteome</keyword>
<name>A0A4C2A097_EUMVA</name>
<dbReference type="EMBL" id="BGZK01002286">
    <property type="protein sequence ID" value="GBP92573.1"/>
    <property type="molecule type" value="Genomic_DNA"/>
</dbReference>
<gene>
    <name evidence="1" type="ORF">EVAR_70947_1</name>
</gene>
<dbReference type="Proteomes" id="UP000299102">
    <property type="component" value="Unassembled WGS sequence"/>
</dbReference>
<proteinExistence type="predicted"/>
<evidence type="ECO:0000313" key="1">
    <source>
        <dbReference type="EMBL" id="GBP92573.1"/>
    </source>
</evidence>
<protein>
    <submittedName>
        <fullName evidence="1">Uncharacterized protein</fullName>
    </submittedName>
</protein>
<sequence>MPLFSGFNDYCQQLANAPGCSDVNLVSRHKPKAISLISFNAHGLDNNIKELGNPRVHLDEADDEEPRADCVTSRGRGGDLYLSSVTRRAPSTPLHLRELLNSE</sequence>
<organism evidence="1 2">
    <name type="scientific">Eumeta variegata</name>
    <name type="common">Bagworm moth</name>
    <name type="synonym">Eumeta japonica</name>
    <dbReference type="NCBI Taxonomy" id="151549"/>
    <lineage>
        <taxon>Eukaryota</taxon>
        <taxon>Metazoa</taxon>
        <taxon>Ecdysozoa</taxon>
        <taxon>Arthropoda</taxon>
        <taxon>Hexapoda</taxon>
        <taxon>Insecta</taxon>
        <taxon>Pterygota</taxon>
        <taxon>Neoptera</taxon>
        <taxon>Endopterygota</taxon>
        <taxon>Lepidoptera</taxon>
        <taxon>Glossata</taxon>
        <taxon>Ditrysia</taxon>
        <taxon>Tineoidea</taxon>
        <taxon>Psychidae</taxon>
        <taxon>Oiketicinae</taxon>
        <taxon>Eumeta</taxon>
    </lineage>
</organism>
<reference evidence="1 2" key="1">
    <citation type="journal article" date="2019" name="Commun. Biol.">
        <title>The bagworm genome reveals a unique fibroin gene that provides high tensile strength.</title>
        <authorList>
            <person name="Kono N."/>
            <person name="Nakamura H."/>
            <person name="Ohtoshi R."/>
            <person name="Tomita M."/>
            <person name="Numata K."/>
            <person name="Arakawa K."/>
        </authorList>
    </citation>
    <scope>NUCLEOTIDE SEQUENCE [LARGE SCALE GENOMIC DNA]</scope>
</reference>
<accession>A0A4C2A097</accession>
<comment type="caution">
    <text evidence="1">The sequence shown here is derived from an EMBL/GenBank/DDBJ whole genome shotgun (WGS) entry which is preliminary data.</text>
</comment>
<evidence type="ECO:0000313" key="2">
    <source>
        <dbReference type="Proteomes" id="UP000299102"/>
    </source>
</evidence>
<dbReference type="AlphaFoldDB" id="A0A4C2A097"/>